<proteinExistence type="predicted"/>
<name>A0A383AAG9_9ZZZZ</name>
<reference evidence="1" key="1">
    <citation type="submission" date="2018-05" db="EMBL/GenBank/DDBJ databases">
        <authorList>
            <person name="Lanie J.A."/>
            <person name="Ng W.-L."/>
            <person name="Kazmierczak K.M."/>
            <person name="Andrzejewski T.M."/>
            <person name="Davidsen T.M."/>
            <person name="Wayne K.J."/>
            <person name="Tettelin H."/>
            <person name="Glass J.I."/>
            <person name="Rusch D."/>
            <person name="Podicherti R."/>
            <person name="Tsui H.-C.T."/>
            <person name="Winkler M.E."/>
        </authorList>
    </citation>
    <scope>NUCLEOTIDE SEQUENCE</scope>
</reference>
<dbReference type="AlphaFoldDB" id="A0A383AAG9"/>
<feature type="non-terminal residue" evidence="1">
    <location>
        <position position="252"/>
    </location>
</feature>
<accession>A0A383AAG9</accession>
<gene>
    <name evidence="1" type="ORF">METZ01_LOCUS457566</name>
</gene>
<sequence>YDSKVVELIEQNDSVQVKSLGKRALFPDISIYSPDKLSRAIWSTNIQDLFKEQKLSYKKNKNVIFGIPSSKSIFKHLITLEMDKDELVGTLELEAKKQLSGSKSDIIIDYHIMGQSKTEIDKINVLLVATTRNEVQRYNAIAKQIGFKDVLFNSDPIALMNCFLANYDQALEGVNVIIHAGCTYTGILVVGKDQNIFFRELDKGNDVFIREIMKRDSINYMEASKYIFDKGIHLSEKDEGDNESSTSSIEIT</sequence>
<organism evidence="1">
    <name type="scientific">marine metagenome</name>
    <dbReference type="NCBI Taxonomy" id="408172"/>
    <lineage>
        <taxon>unclassified sequences</taxon>
        <taxon>metagenomes</taxon>
        <taxon>ecological metagenomes</taxon>
    </lineage>
</organism>
<feature type="non-terminal residue" evidence="1">
    <location>
        <position position="1"/>
    </location>
</feature>
<dbReference type="Gene3D" id="3.30.1490.300">
    <property type="match status" value="1"/>
</dbReference>
<dbReference type="Pfam" id="PF11104">
    <property type="entry name" value="PilM_2"/>
    <property type="match status" value="1"/>
</dbReference>
<dbReference type="EMBL" id="UINC01190516">
    <property type="protein sequence ID" value="SVE04712.1"/>
    <property type="molecule type" value="Genomic_DNA"/>
</dbReference>
<dbReference type="InterPro" id="IPR005883">
    <property type="entry name" value="PilM"/>
</dbReference>
<evidence type="ECO:0000313" key="1">
    <source>
        <dbReference type="EMBL" id="SVE04712.1"/>
    </source>
</evidence>
<protein>
    <submittedName>
        <fullName evidence="1">Uncharacterized protein</fullName>
    </submittedName>
</protein>